<comment type="caution">
    <text evidence="1">The sequence shown here is derived from an EMBL/GenBank/DDBJ whole genome shotgun (WGS) entry which is preliminary data.</text>
</comment>
<dbReference type="AlphaFoldDB" id="A0A3D8GW75"/>
<evidence type="ECO:0000313" key="2">
    <source>
        <dbReference type="Proteomes" id="UP000257144"/>
    </source>
</evidence>
<sequence>MYSDQHHIEKIRESLIKGNASVMVGAGFSLNATHLSKSKGSFLTWSQLIDKMKCKLYFDEEARKYAPTDPLKLAAEFEFEFGREALDKFLKESLPDNNYTPAQLHKMLLSLPWVDIFTTNYDTLIEKTREFIYDRNYSLVQTVSDIPNSIRPRIVKLHGSFPSHRPFIFTEEDYRTYPNKFSPFINLVQQSIMENTLCLIGFSGDDPNFKNWIGWVRDNLGDYASSIYFCGFLTESQKRSLESIKIRVIDFGKLFTDEKRTNNYKNALQWFFLELMKPEFRTPYYWPEPNRNNPLSSWSISQEVKEKLSFNEDKPTKYNSFDYYDWQKGLFSTESIINIAKIWEEDRSYYPQWVVAPRKARNFIWNDFHFDLIQSIVNSKTTFSFKQFLFILHEILWRLEVALLSLSNPRFNLLLPVIEEIVDKFGNCIGDYEKIKKLYKVENKDIDVIEQQCIRLCFSLVNYYREQLNNERVYELLELYEPLINKDEELQAESYYNQCLIELNNFNYPKVFEILNNWTVNYNIPYWQVRRASILIALREISEAENILITSLNEIRRRNVEGNDIELLSQESWILRILNALKKERTYKNIYNNIEKENYLKTIHCDANQIYEEIVTAIDGSLIKQPKQLNKSFDPGTEIISFSFNNQYEVDNKNALQLIRMMENTGHRFKINNTIFDKERVIIACEFILPTNFMLALITAIQLENKDFIKSLLSREIIATLEEDTVCGLFTKIYNSLIYLNNLRINHQLNLFEDKRFSILLEILSRLTIKLSREKLDDCLSLGIDIFMSVSNHSNDSHLFDTELNNLFKRTIYALDDEDILNRLKDLLNLPVAANSHIIDPFYYLDRKEFKKNQHYKETISSLGIIIETNVYRLIEDLKMTKDINTETLLRLITLDNLSTMSNTQKVQIGNLLLGKNNIDNTVFYFKSLISHFFQADSKFKESIEAGIKSLLERKFVDVFGEENGYRFSYSSSRVNLIERHLIELSQLLLGNSECINFTYFRNQFLSLIDGLEVWWTLNRDKLKSDSNNQFFIYFKRFLYKLLYVSSSDKQIIERIRIMLNDLETRGFYTVSLLPLISKREEIANTELTIIYFLHSNNKDQVFDALEAIKNWIDLYKDELIDTMPEKALDELIQKVFLRRLPYLEQSIKLLIEIINLHFYSLSSTQFEKVIEALKNIYDETEIKAPSDEHFVTWRKEEFLSLRAAATKLAHDLYVNLVRNNQSIPEILRVYQEESENNIIPDLRKQWN</sequence>
<dbReference type="RefSeq" id="WP_115450600.1">
    <property type="nucleotide sequence ID" value="NZ_QNQT01000001.1"/>
</dbReference>
<dbReference type="Proteomes" id="UP000257144">
    <property type="component" value="Unassembled WGS sequence"/>
</dbReference>
<organism evidence="1 2">
    <name type="scientific">Neobacillus piezotolerans</name>
    <dbReference type="NCBI Taxonomy" id="2259171"/>
    <lineage>
        <taxon>Bacteria</taxon>
        <taxon>Bacillati</taxon>
        <taxon>Bacillota</taxon>
        <taxon>Bacilli</taxon>
        <taxon>Bacillales</taxon>
        <taxon>Bacillaceae</taxon>
        <taxon>Neobacillus</taxon>
    </lineage>
</organism>
<proteinExistence type="predicted"/>
<evidence type="ECO:0000313" key="1">
    <source>
        <dbReference type="EMBL" id="RDU38685.1"/>
    </source>
</evidence>
<dbReference type="EMBL" id="QNQT01000001">
    <property type="protein sequence ID" value="RDU38685.1"/>
    <property type="molecule type" value="Genomic_DNA"/>
</dbReference>
<dbReference type="SUPFAM" id="SSF52467">
    <property type="entry name" value="DHS-like NAD/FAD-binding domain"/>
    <property type="match status" value="1"/>
</dbReference>
<keyword evidence="2" id="KW-1185">Reference proteome</keyword>
<dbReference type="InterPro" id="IPR029035">
    <property type="entry name" value="DHS-like_NAD/FAD-binding_dom"/>
</dbReference>
<accession>A0A3D8GW75</accession>
<protein>
    <submittedName>
        <fullName evidence="1">Uncharacterized protein</fullName>
    </submittedName>
</protein>
<reference evidence="1 2" key="1">
    <citation type="submission" date="2018-07" db="EMBL/GenBank/DDBJ databases">
        <title>Bacillus sp. YLB-04 draft genome sequence.</title>
        <authorList>
            <person name="Yu L."/>
            <person name="Tang X."/>
        </authorList>
    </citation>
    <scope>NUCLEOTIDE SEQUENCE [LARGE SCALE GENOMIC DNA]</scope>
    <source>
        <strain evidence="1 2">YLB-04</strain>
    </source>
</reference>
<dbReference type="Pfam" id="PF13289">
    <property type="entry name" value="SIR2_2"/>
    <property type="match status" value="1"/>
</dbReference>
<name>A0A3D8GW75_9BACI</name>
<dbReference type="OrthoDB" id="78172at2"/>
<gene>
    <name evidence="1" type="ORF">DRW41_03750</name>
</gene>